<dbReference type="Proteomes" id="UP000662701">
    <property type="component" value="Unassembled WGS sequence"/>
</dbReference>
<sequence length="751" mass="83077">MNELTAQTQTLIEALAPYPLHLLGWKAFQDLCVSVAEVCLQRPVQSFLPTNDAGRDGAFVGRWEDGSPQSGQSTIQCKFTSKPSSNLTVSSLRDELTKATFLAAKGLAQDYIILTNHPVTGQSELQIKAAFEKAGVGCCRVFGADWITGQIRASAKLRMLVPRLYGMGDLHDLLDGRAYEQAQLILSAMGDDLQRLVVTAPHTKSVRAISEHNLVLLLGAPAAGKSTIGASIAVGAADRWQCNTIRATSPTDIQKHLSPKGDQFFWIDDAWGNTQYQKQTAEEWNQIFPFMHSAMKKGTRFLITSRDYIWRAAKNDLKLSALPVLNKSQVVIDVQKISASERAQILYNHIKMGDQPAKFRGKIKPFLPALAERKDFLPETARRLGSIFFAAELSPEPNILHKFFAEPLAFMQGIITGLAPECRAAIAVVFLNGGKIRSPVSAKELSSGADAFGVAPSLVRDQLDALDGSLLLLAQDENGPYWSYKHPTVSDAFSKYLATSPELVELYLRGARPESIVYEVVCAGVTIQGSLVVCTTFNDLLASRIVKMDRHQLKLFLSYRSNAVFSKIILDQRPDLLSGMSHFCAPIKGDSDSTLFAALHRQKILPEELRLNFVNSVREALVEHADATFLEVAYLREVLTLQEMENYILLAFEEVIPRIDEYVDQVRSAWDGELAPDDQFAELESSMRTLCELIAPGEKEPAPLLALNTFVRRAVRAMEQEYEEPESTSYSSSSPKAPTTNSADLFRDVDE</sequence>
<dbReference type="Pfam" id="PF20720">
    <property type="entry name" value="nSTAND3"/>
    <property type="match status" value="1"/>
</dbReference>
<dbReference type="SUPFAM" id="SSF52540">
    <property type="entry name" value="P-loop containing nucleoside triphosphate hydrolases"/>
    <property type="match status" value="1"/>
</dbReference>
<evidence type="ECO:0000313" key="3">
    <source>
        <dbReference type="EMBL" id="MBF0888337.1"/>
    </source>
</evidence>
<feature type="domain" description="Novel STAND NTPase 3" evidence="2">
    <location>
        <begin position="197"/>
        <end position="351"/>
    </location>
</feature>
<reference evidence="4" key="1">
    <citation type="submission" date="2020-04" db="EMBL/GenBank/DDBJ databases">
        <title>Description of novel Gluconacetobacter.</title>
        <authorList>
            <person name="Sombolestani A."/>
        </authorList>
    </citation>
    <scope>NUCLEOTIDE SEQUENCE [LARGE SCALE GENOMIC DNA]</scope>
    <source>
        <strain evidence="4">LMG 1745</strain>
    </source>
</reference>
<evidence type="ECO:0000313" key="4">
    <source>
        <dbReference type="Proteomes" id="UP000662701"/>
    </source>
</evidence>
<dbReference type="InterPro" id="IPR027417">
    <property type="entry name" value="P-loop_NTPase"/>
</dbReference>
<keyword evidence="4" id="KW-1185">Reference proteome</keyword>
<proteinExistence type="predicted"/>
<dbReference type="InterPro" id="IPR049050">
    <property type="entry name" value="nSTAND3"/>
</dbReference>
<evidence type="ECO:0000259" key="2">
    <source>
        <dbReference type="Pfam" id="PF20720"/>
    </source>
</evidence>
<reference evidence="3 4" key="2">
    <citation type="submission" date="2020-11" db="EMBL/GenBank/DDBJ databases">
        <title>Description of novel Gluconobacter species.</title>
        <authorList>
            <person name="Cleenwerck I."/>
            <person name="Cnockaert M."/>
            <person name="Borremans W."/>
            <person name="Wieme A.D."/>
            <person name="De Vuyst L."/>
            <person name="Vandamme P."/>
        </authorList>
    </citation>
    <scope>NUCLEOTIDE SEQUENCE [LARGE SCALE GENOMIC DNA]</scope>
    <source>
        <strain evidence="3 4">LMG 1745</strain>
    </source>
</reference>
<feature type="region of interest" description="Disordered" evidence="1">
    <location>
        <begin position="721"/>
        <end position="751"/>
    </location>
</feature>
<dbReference type="RefSeq" id="WP_194262222.1">
    <property type="nucleotide sequence ID" value="NZ_JABCQH010000005.1"/>
</dbReference>
<protein>
    <recommendedName>
        <fullName evidence="2">Novel STAND NTPase 3 domain-containing protein</fullName>
    </recommendedName>
</protein>
<organism evidence="3 4">
    <name type="scientific">Gluconobacter cadivus</name>
    <dbReference type="NCBI Taxonomy" id="2728101"/>
    <lineage>
        <taxon>Bacteria</taxon>
        <taxon>Pseudomonadati</taxon>
        <taxon>Pseudomonadota</taxon>
        <taxon>Alphaproteobacteria</taxon>
        <taxon>Acetobacterales</taxon>
        <taxon>Acetobacteraceae</taxon>
        <taxon>Gluconobacter</taxon>
    </lineage>
</organism>
<accession>A0ABR9YWS2</accession>
<gene>
    <name evidence="3" type="ORF">HKD19_07250</name>
</gene>
<comment type="caution">
    <text evidence="3">The sequence shown here is derived from an EMBL/GenBank/DDBJ whole genome shotgun (WGS) entry which is preliminary data.</text>
</comment>
<dbReference type="EMBL" id="JABCQH010000005">
    <property type="protein sequence ID" value="MBF0888337.1"/>
    <property type="molecule type" value="Genomic_DNA"/>
</dbReference>
<evidence type="ECO:0000256" key="1">
    <source>
        <dbReference type="SAM" id="MobiDB-lite"/>
    </source>
</evidence>
<name>A0ABR9YWS2_9PROT</name>